<dbReference type="Proteomes" id="UP000254100">
    <property type="component" value="Unassembled WGS sequence"/>
</dbReference>
<dbReference type="Proteomes" id="UP000032366">
    <property type="component" value="Unassembled WGS sequence"/>
</dbReference>
<dbReference type="GO" id="GO:0006508">
    <property type="term" value="P:proteolysis"/>
    <property type="evidence" value="ECO:0007669"/>
    <property type="project" value="UniProtKB-KW"/>
</dbReference>
<keyword evidence="5" id="KW-1185">Reference proteome</keyword>
<accession>A0A0D6XRR5</accession>
<proteinExistence type="predicted"/>
<dbReference type="PANTHER" id="PTHR36435:SF1">
    <property type="entry name" value="CAAX AMINO TERMINAL PROTEASE FAMILY PROTEIN"/>
    <property type="match status" value="1"/>
</dbReference>
<dbReference type="RefSeq" id="WP_044359659.1">
    <property type="nucleotide sequence ID" value="NZ_JXWY01000031.1"/>
</dbReference>
<name>A0A0D6XRR5_9STAP</name>
<keyword evidence="4" id="KW-0645">Protease</keyword>
<feature type="transmembrane region" description="Helical" evidence="1">
    <location>
        <begin position="226"/>
        <end position="246"/>
    </location>
</feature>
<keyword evidence="1" id="KW-0812">Transmembrane</keyword>
<keyword evidence="1" id="KW-1133">Transmembrane helix</keyword>
<dbReference type="Pfam" id="PF02517">
    <property type="entry name" value="Rce1-like"/>
    <property type="match status" value="1"/>
</dbReference>
<dbReference type="PANTHER" id="PTHR36435">
    <property type="entry name" value="SLR1288 PROTEIN"/>
    <property type="match status" value="1"/>
</dbReference>
<feature type="transmembrane region" description="Helical" evidence="1">
    <location>
        <begin position="144"/>
        <end position="165"/>
    </location>
</feature>
<dbReference type="GO" id="GO:0080120">
    <property type="term" value="P:CAAX-box protein maturation"/>
    <property type="evidence" value="ECO:0007669"/>
    <property type="project" value="UniProtKB-ARBA"/>
</dbReference>
<gene>
    <name evidence="4" type="ORF">NCTC13832_01985</name>
    <name evidence="3" type="ORF">TP70_04170</name>
</gene>
<evidence type="ECO:0000313" key="6">
    <source>
        <dbReference type="Proteomes" id="UP000254100"/>
    </source>
</evidence>
<reference evidence="4 6" key="2">
    <citation type="submission" date="2018-06" db="EMBL/GenBank/DDBJ databases">
        <authorList>
            <consortium name="Pathogen Informatics"/>
            <person name="Doyle S."/>
        </authorList>
    </citation>
    <scope>NUCLEOTIDE SEQUENCE [LARGE SCALE GENOMIC DNA]</scope>
    <source>
        <strain evidence="4 6">NCTC13832</strain>
    </source>
</reference>
<protein>
    <submittedName>
        <fullName evidence="3">CAAX protease</fullName>
    </submittedName>
    <submittedName>
        <fullName evidence="4">Metal-dependent membrane protease</fullName>
    </submittedName>
</protein>
<dbReference type="OrthoDB" id="2411709at2"/>
<feature type="transmembrane region" description="Helical" evidence="1">
    <location>
        <begin position="177"/>
        <end position="198"/>
    </location>
</feature>
<evidence type="ECO:0000313" key="5">
    <source>
        <dbReference type="Proteomes" id="UP000032366"/>
    </source>
</evidence>
<dbReference type="InterPro" id="IPR052710">
    <property type="entry name" value="CAAX_protease"/>
</dbReference>
<feature type="transmembrane region" description="Helical" evidence="1">
    <location>
        <begin position="97"/>
        <end position="117"/>
    </location>
</feature>
<keyword evidence="4" id="KW-0378">Hydrolase</keyword>
<dbReference type="STRING" id="569857.TP70_04170"/>
<keyword evidence="1" id="KW-0472">Membrane</keyword>
<evidence type="ECO:0000256" key="1">
    <source>
        <dbReference type="SAM" id="Phobius"/>
    </source>
</evidence>
<feature type="transmembrane region" description="Helical" evidence="1">
    <location>
        <begin position="20"/>
        <end position="40"/>
    </location>
</feature>
<reference evidence="3 5" key="1">
    <citation type="submission" date="2015-01" db="EMBL/GenBank/DDBJ databases">
        <authorList>
            <person name="Guo J."/>
        </authorList>
    </citation>
    <scope>NUCLEOTIDE SEQUENCE [LARGE SCALE GENOMIC DNA]</scope>
    <source>
        <strain evidence="3 5">DSM 22147</strain>
    </source>
</reference>
<dbReference type="AlphaFoldDB" id="A0A0D6XRR5"/>
<organism evidence="4 6">
    <name type="scientific">Staphylococcus microti</name>
    <dbReference type="NCBI Taxonomy" id="569857"/>
    <lineage>
        <taxon>Bacteria</taxon>
        <taxon>Bacillati</taxon>
        <taxon>Bacillota</taxon>
        <taxon>Bacilli</taxon>
        <taxon>Bacillales</taxon>
        <taxon>Staphylococcaceae</taxon>
        <taxon>Staphylococcus</taxon>
    </lineage>
</organism>
<feature type="transmembrane region" description="Helical" evidence="1">
    <location>
        <begin position="60"/>
        <end position="77"/>
    </location>
</feature>
<dbReference type="GO" id="GO:0004175">
    <property type="term" value="F:endopeptidase activity"/>
    <property type="evidence" value="ECO:0007669"/>
    <property type="project" value="UniProtKB-ARBA"/>
</dbReference>
<sequence>MSKYKWSDIAWRDFWTIPMYIIGPLLMGFVIIILSALLLIMNVNVPDWATEVQYYEVMEVLSETASDILLIIVFWFMHARTMPERFRLGLQGIQRNWLWIILAYIVMTVATELYGYLMQFIPEQYQYGTTQNEMAIEESLEWNVLLPFNFLLIVVLAPIVEEILFRHLLIGELGKKFNFYVMGVISAFAFAGIHVIYATSPFEIIDYLILAIPMVWVYLKSGRNLGVAIALHMLNNFISMMFSLFYGV</sequence>
<evidence type="ECO:0000259" key="2">
    <source>
        <dbReference type="Pfam" id="PF02517"/>
    </source>
</evidence>
<dbReference type="EMBL" id="JXWY01000031">
    <property type="protein sequence ID" value="KIX91145.1"/>
    <property type="molecule type" value="Genomic_DNA"/>
</dbReference>
<feature type="domain" description="CAAX prenyl protease 2/Lysostaphin resistance protein A-like" evidence="2">
    <location>
        <begin position="146"/>
        <end position="238"/>
    </location>
</feature>
<dbReference type="EMBL" id="UHDT01000001">
    <property type="protein sequence ID" value="SUM58237.1"/>
    <property type="molecule type" value="Genomic_DNA"/>
</dbReference>
<evidence type="ECO:0000313" key="3">
    <source>
        <dbReference type="EMBL" id="KIX91145.1"/>
    </source>
</evidence>
<dbReference type="InterPro" id="IPR003675">
    <property type="entry name" value="Rce1/LyrA-like_dom"/>
</dbReference>
<feature type="transmembrane region" description="Helical" evidence="1">
    <location>
        <begin position="204"/>
        <end position="219"/>
    </location>
</feature>
<evidence type="ECO:0000313" key="4">
    <source>
        <dbReference type="EMBL" id="SUM58237.1"/>
    </source>
</evidence>